<comment type="cofactor">
    <cofactor evidence="7">
        <name>Mg(2+)</name>
        <dbReference type="ChEBI" id="CHEBI:18420"/>
    </cofactor>
</comment>
<reference evidence="8 9" key="1">
    <citation type="journal article" date="2008" name="Nature">
        <title>The genome of the model beetle and pest Tribolium castaneum.</title>
        <authorList>
            <consortium name="Tribolium Genome Sequencing Consortium"/>
            <person name="Richards S."/>
            <person name="Gibbs R.A."/>
            <person name="Weinstock G.M."/>
            <person name="Brown S.J."/>
            <person name="Denell R."/>
            <person name="Beeman R.W."/>
            <person name="Gibbs R."/>
            <person name="Beeman R.W."/>
            <person name="Brown S.J."/>
            <person name="Bucher G."/>
            <person name="Friedrich M."/>
            <person name="Grimmelikhuijzen C.J."/>
            <person name="Klingler M."/>
            <person name="Lorenzen M."/>
            <person name="Richards S."/>
            <person name="Roth S."/>
            <person name="Schroder R."/>
            <person name="Tautz D."/>
            <person name="Zdobnov E.M."/>
            <person name="Muzny D."/>
            <person name="Gibbs R.A."/>
            <person name="Weinstock G.M."/>
            <person name="Attaway T."/>
            <person name="Bell S."/>
            <person name="Buhay C.J."/>
            <person name="Chandrabose M.N."/>
            <person name="Chavez D."/>
            <person name="Clerk-Blankenburg K.P."/>
            <person name="Cree A."/>
            <person name="Dao M."/>
            <person name="Davis C."/>
            <person name="Chacko J."/>
            <person name="Dinh H."/>
            <person name="Dugan-Rocha S."/>
            <person name="Fowler G."/>
            <person name="Garner T.T."/>
            <person name="Garnes J."/>
            <person name="Gnirke A."/>
            <person name="Hawes A."/>
            <person name="Hernandez J."/>
            <person name="Hines S."/>
            <person name="Holder M."/>
            <person name="Hume J."/>
            <person name="Jhangiani S.N."/>
            <person name="Joshi V."/>
            <person name="Khan Z.M."/>
            <person name="Jackson L."/>
            <person name="Kovar C."/>
            <person name="Kowis A."/>
            <person name="Lee S."/>
            <person name="Lewis L.R."/>
            <person name="Margolis J."/>
            <person name="Morgan M."/>
            <person name="Nazareth L.V."/>
            <person name="Nguyen N."/>
            <person name="Okwuonu G."/>
            <person name="Parker D."/>
            <person name="Richards S."/>
            <person name="Ruiz S.J."/>
            <person name="Santibanez J."/>
            <person name="Savard J."/>
            <person name="Scherer S.E."/>
            <person name="Schneider B."/>
            <person name="Sodergren E."/>
            <person name="Tautz D."/>
            <person name="Vattahil S."/>
            <person name="Villasana D."/>
            <person name="White C.S."/>
            <person name="Wright R."/>
            <person name="Park Y."/>
            <person name="Beeman R.W."/>
            <person name="Lord J."/>
            <person name="Oppert B."/>
            <person name="Lorenzen M."/>
            <person name="Brown S."/>
            <person name="Wang L."/>
            <person name="Savard J."/>
            <person name="Tautz D."/>
            <person name="Richards S."/>
            <person name="Weinstock G."/>
            <person name="Gibbs R.A."/>
            <person name="Liu Y."/>
            <person name="Worley K."/>
            <person name="Weinstock G."/>
            <person name="Elsik C.G."/>
            <person name="Reese J.T."/>
            <person name="Elhaik E."/>
            <person name="Landan G."/>
            <person name="Graur D."/>
            <person name="Arensburger P."/>
            <person name="Atkinson P."/>
            <person name="Beeman R.W."/>
            <person name="Beidler J."/>
            <person name="Brown S.J."/>
            <person name="Demuth J.P."/>
            <person name="Drury D.W."/>
            <person name="Du Y.Z."/>
            <person name="Fujiwara H."/>
            <person name="Lorenzen M."/>
            <person name="Maselli V."/>
            <person name="Osanai M."/>
            <person name="Park Y."/>
            <person name="Robertson H.M."/>
            <person name="Tu Z."/>
            <person name="Wang J.J."/>
            <person name="Wang S."/>
            <person name="Richards S."/>
            <person name="Song H."/>
            <person name="Zhang L."/>
            <person name="Sodergren E."/>
            <person name="Werner D."/>
            <person name="Stanke M."/>
            <person name="Morgenstern B."/>
            <person name="Solovyev V."/>
            <person name="Kosarev P."/>
            <person name="Brown G."/>
            <person name="Chen H.C."/>
            <person name="Ermolaeva O."/>
            <person name="Hlavina W."/>
            <person name="Kapustin Y."/>
            <person name="Kiryutin B."/>
            <person name="Kitts P."/>
            <person name="Maglott D."/>
            <person name="Pruitt K."/>
            <person name="Sapojnikov V."/>
            <person name="Souvorov A."/>
            <person name="Mackey A.J."/>
            <person name="Waterhouse R.M."/>
            <person name="Wyder S."/>
            <person name="Zdobnov E.M."/>
            <person name="Zdobnov E.M."/>
            <person name="Wyder S."/>
            <person name="Kriventseva E.V."/>
            <person name="Kadowaki T."/>
            <person name="Bork P."/>
            <person name="Aranda M."/>
            <person name="Bao R."/>
            <person name="Beermann A."/>
            <person name="Berns N."/>
            <person name="Bolognesi R."/>
            <person name="Bonneton F."/>
            <person name="Bopp D."/>
            <person name="Brown S.J."/>
            <person name="Bucher G."/>
            <person name="Butts T."/>
            <person name="Chaumot A."/>
            <person name="Denell R.E."/>
            <person name="Ferrier D.E."/>
            <person name="Friedrich M."/>
            <person name="Gordon C.M."/>
            <person name="Jindra M."/>
            <person name="Klingler M."/>
            <person name="Lan Q."/>
            <person name="Lattorff H.M."/>
            <person name="Laudet V."/>
            <person name="von Levetsow C."/>
            <person name="Liu Z."/>
            <person name="Lutz R."/>
            <person name="Lynch J.A."/>
            <person name="da Fonseca R.N."/>
            <person name="Posnien N."/>
            <person name="Reuter R."/>
            <person name="Roth S."/>
            <person name="Savard J."/>
            <person name="Schinko J.B."/>
            <person name="Schmitt C."/>
            <person name="Schoppmeier M."/>
            <person name="Schroder R."/>
            <person name="Shippy T.D."/>
            <person name="Simonnet F."/>
            <person name="Marques-Souza H."/>
            <person name="Tautz D."/>
            <person name="Tomoyasu Y."/>
            <person name="Trauner J."/>
            <person name="Van der Zee M."/>
            <person name="Vervoort M."/>
            <person name="Wittkopp N."/>
            <person name="Wimmer E.A."/>
            <person name="Yang X."/>
            <person name="Jones A.K."/>
            <person name="Sattelle D.B."/>
            <person name="Ebert P.R."/>
            <person name="Nelson D."/>
            <person name="Scott J.G."/>
            <person name="Beeman R.W."/>
            <person name="Muthukrishnan S."/>
            <person name="Kramer K.J."/>
            <person name="Arakane Y."/>
            <person name="Beeman R.W."/>
            <person name="Zhu Q."/>
            <person name="Hogenkamp D."/>
            <person name="Dixit R."/>
            <person name="Oppert B."/>
            <person name="Jiang H."/>
            <person name="Zou Z."/>
            <person name="Marshall J."/>
            <person name="Elpidina E."/>
            <person name="Vinokurov K."/>
            <person name="Oppert C."/>
            <person name="Zou Z."/>
            <person name="Evans J."/>
            <person name="Lu Z."/>
            <person name="Zhao P."/>
            <person name="Sumathipala N."/>
            <person name="Altincicek B."/>
            <person name="Vilcinskas A."/>
            <person name="Williams M."/>
            <person name="Hultmark D."/>
            <person name="Hetru C."/>
            <person name="Jiang H."/>
            <person name="Grimmelikhuijzen C.J."/>
            <person name="Hauser F."/>
            <person name="Cazzamali G."/>
            <person name="Williamson M."/>
            <person name="Park Y."/>
            <person name="Li B."/>
            <person name="Tanaka Y."/>
            <person name="Predel R."/>
            <person name="Neupert S."/>
            <person name="Schachtner J."/>
            <person name="Verleyen P."/>
            <person name="Raible F."/>
            <person name="Bork P."/>
            <person name="Friedrich M."/>
            <person name="Walden K.K."/>
            <person name="Robertson H.M."/>
            <person name="Angeli S."/>
            <person name="Foret S."/>
            <person name="Bucher G."/>
            <person name="Schuetz S."/>
            <person name="Maleszka R."/>
            <person name="Wimmer E.A."/>
            <person name="Beeman R.W."/>
            <person name="Lorenzen M."/>
            <person name="Tomoyasu Y."/>
            <person name="Miller S.C."/>
            <person name="Grossmann D."/>
            <person name="Bucher G."/>
        </authorList>
    </citation>
    <scope>NUCLEOTIDE SEQUENCE [LARGE SCALE GENOMIC DNA]</scope>
    <source>
        <strain evidence="8 9">Georgia GA2</strain>
    </source>
</reference>
<dbReference type="GO" id="GO:0009396">
    <property type="term" value="P:folic acid-containing compound biosynthetic process"/>
    <property type="evidence" value="ECO:0000318"/>
    <property type="project" value="GO_Central"/>
</dbReference>
<dbReference type="PIRSF" id="PIRSF006806">
    <property type="entry name" value="FTHF_cligase"/>
    <property type="match status" value="1"/>
</dbReference>
<dbReference type="STRING" id="7070.D6WQI7"/>
<dbReference type="FunCoup" id="D6WQI7">
    <property type="interactions" value="389"/>
</dbReference>
<evidence type="ECO:0000256" key="6">
    <source>
        <dbReference type="PIRSR" id="PIRSR006806-1"/>
    </source>
</evidence>
<organism evidence="8 9">
    <name type="scientific">Tribolium castaneum</name>
    <name type="common">Red flour beetle</name>
    <dbReference type="NCBI Taxonomy" id="7070"/>
    <lineage>
        <taxon>Eukaryota</taxon>
        <taxon>Metazoa</taxon>
        <taxon>Ecdysozoa</taxon>
        <taxon>Arthropoda</taxon>
        <taxon>Hexapoda</taxon>
        <taxon>Insecta</taxon>
        <taxon>Pterygota</taxon>
        <taxon>Neoptera</taxon>
        <taxon>Endopterygota</taxon>
        <taxon>Coleoptera</taxon>
        <taxon>Polyphaga</taxon>
        <taxon>Cucujiformia</taxon>
        <taxon>Tenebrionidae</taxon>
        <taxon>Tenebrionidae incertae sedis</taxon>
        <taxon>Tribolium</taxon>
    </lineage>
</organism>
<dbReference type="OMA" id="STIYPCQ"/>
<dbReference type="GO" id="GO:0030272">
    <property type="term" value="F:5-formyltetrahydrofolate cyclo-ligase activity"/>
    <property type="evidence" value="ECO:0000318"/>
    <property type="project" value="GO_Central"/>
</dbReference>
<dbReference type="OrthoDB" id="2015992at2759"/>
<dbReference type="AlphaFoldDB" id="D6WQI7"/>
<evidence type="ECO:0000313" key="8">
    <source>
        <dbReference type="EMBL" id="EFA06068.1"/>
    </source>
</evidence>
<dbReference type="SUPFAM" id="SSF100950">
    <property type="entry name" value="NagB/RpiA/CoA transferase-like"/>
    <property type="match status" value="1"/>
</dbReference>
<name>D6WQI7_TRICA</name>
<keyword evidence="7" id="KW-0460">Magnesium</keyword>
<feature type="binding site" evidence="6">
    <location>
        <begin position="8"/>
        <end position="12"/>
    </location>
    <ligand>
        <name>ATP</name>
        <dbReference type="ChEBI" id="CHEBI:30616"/>
    </ligand>
</feature>
<dbReference type="GO" id="GO:0005524">
    <property type="term" value="F:ATP binding"/>
    <property type="evidence" value="ECO:0007669"/>
    <property type="project" value="UniProtKB-KW"/>
</dbReference>
<dbReference type="Pfam" id="PF01812">
    <property type="entry name" value="5-FTHF_cyc-lig"/>
    <property type="match status" value="1"/>
</dbReference>
<gene>
    <name evidence="8" type="primary">AUGUSTUS-3.0.2_08903</name>
    <name evidence="8" type="ORF">TcasGA2_TC008903</name>
</gene>
<dbReference type="PhylomeDB" id="D6WQI7"/>
<dbReference type="GO" id="GO:0046872">
    <property type="term" value="F:metal ion binding"/>
    <property type="evidence" value="ECO:0007669"/>
    <property type="project" value="UniProtKB-KW"/>
</dbReference>
<dbReference type="PANTHER" id="PTHR23407:SF1">
    <property type="entry name" value="5-FORMYLTETRAHYDROFOLATE CYCLO-LIGASE"/>
    <property type="match status" value="1"/>
</dbReference>
<evidence type="ECO:0000256" key="3">
    <source>
        <dbReference type="ARBA" id="ARBA00022840"/>
    </source>
</evidence>
<evidence type="ECO:0000256" key="1">
    <source>
        <dbReference type="ARBA" id="ARBA00010638"/>
    </source>
</evidence>
<dbReference type="GO" id="GO:0005737">
    <property type="term" value="C:cytoplasm"/>
    <property type="evidence" value="ECO:0000318"/>
    <property type="project" value="GO_Central"/>
</dbReference>
<dbReference type="Gene3D" id="3.40.50.10420">
    <property type="entry name" value="NagB/RpiA/CoA transferase-like"/>
    <property type="match status" value="1"/>
</dbReference>
<dbReference type="InterPro" id="IPR002698">
    <property type="entry name" value="FTHF_cligase"/>
</dbReference>
<feature type="binding site" evidence="6">
    <location>
        <begin position="141"/>
        <end position="149"/>
    </location>
    <ligand>
        <name>ATP</name>
        <dbReference type="ChEBI" id="CHEBI:30616"/>
    </ligand>
</feature>
<keyword evidence="7" id="KW-0479">Metal-binding</keyword>
<evidence type="ECO:0000256" key="7">
    <source>
        <dbReference type="RuleBase" id="RU361279"/>
    </source>
</evidence>
<dbReference type="Proteomes" id="UP000007266">
    <property type="component" value="Linkage group 7"/>
</dbReference>
<feature type="binding site" evidence="6">
    <location>
        <position position="54"/>
    </location>
    <ligand>
        <name>substrate</name>
    </ligand>
</feature>
<dbReference type="GO" id="GO:0005739">
    <property type="term" value="C:mitochondrion"/>
    <property type="evidence" value="ECO:0000318"/>
    <property type="project" value="GO_Central"/>
</dbReference>
<dbReference type="InParanoid" id="D6WQI7"/>
<evidence type="ECO:0000313" key="9">
    <source>
        <dbReference type="Proteomes" id="UP000007266"/>
    </source>
</evidence>
<evidence type="ECO:0000256" key="4">
    <source>
        <dbReference type="ARBA" id="ARBA00036539"/>
    </source>
</evidence>
<keyword evidence="9" id="KW-1185">Reference proteome</keyword>
<dbReference type="EC" id="6.3.3.2" evidence="5 7"/>
<dbReference type="InterPro" id="IPR037171">
    <property type="entry name" value="NagB/RpiA_transferase-like"/>
</dbReference>
<dbReference type="InterPro" id="IPR024185">
    <property type="entry name" value="FTHF_cligase-like_sf"/>
</dbReference>
<keyword evidence="3 6" id="KW-0067">ATP-binding</keyword>
<feature type="binding site" evidence="6">
    <location>
        <position position="59"/>
    </location>
    <ligand>
        <name>substrate</name>
    </ligand>
</feature>
<dbReference type="NCBIfam" id="TIGR02727">
    <property type="entry name" value="MTHFS_bact"/>
    <property type="match status" value="1"/>
</dbReference>
<comment type="similarity">
    <text evidence="1 7">Belongs to the 5-formyltetrahydrofolate cyclo-ligase family.</text>
</comment>
<evidence type="ECO:0000256" key="2">
    <source>
        <dbReference type="ARBA" id="ARBA00022741"/>
    </source>
</evidence>
<dbReference type="PANTHER" id="PTHR23407">
    <property type="entry name" value="ATPASE INHIBITOR/5-FORMYLTETRAHYDROFOLATE CYCLO-LIGASE"/>
    <property type="match status" value="1"/>
</dbReference>
<reference evidence="8 9" key="2">
    <citation type="journal article" date="2010" name="Nucleic Acids Res.">
        <title>BeetleBase in 2010: revisions to provide comprehensive genomic information for Tribolium castaneum.</title>
        <authorList>
            <person name="Kim H.S."/>
            <person name="Murphy T."/>
            <person name="Xia J."/>
            <person name="Caragea D."/>
            <person name="Park Y."/>
            <person name="Beeman R.W."/>
            <person name="Lorenzen M.D."/>
            <person name="Butcher S."/>
            <person name="Manak J.R."/>
            <person name="Brown S.J."/>
        </authorList>
    </citation>
    <scope>GENOME REANNOTATION</scope>
    <source>
        <strain evidence="8 9">Georgia GA2</strain>
    </source>
</reference>
<dbReference type="GO" id="GO:0035999">
    <property type="term" value="P:tetrahydrofolate interconversion"/>
    <property type="evidence" value="ECO:0000318"/>
    <property type="project" value="GO_Central"/>
</dbReference>
<comment type="catalytic activity">
    <reaction evidence="4 7">
        <text>(6S)-5-formyl-5,6,7,8-tetrahydrofolate + ATP = (6R)-5,10-methenyltetrahydrofolate + ADP + phosphate</text>
        <dbReference type="Rhea" id="RHEA:10488"/>
        <dbReference type="ChEBI" id="CHEBI:30616"/>
        <dbReference type="ChEBI" id="CHEBI:43474"/>
        <dbReference type="ChEBI" id="CHEBI:57455"/>
        <dbReference type="ChEBI" id="CHEBI:57457"/>
        <dbReference type="ChEBI" id="CHEBI:456216"/>
        <dbReference type="EC" id="6.3.3.2"/>
    </reaction>
</comment>
<dbReference type="EMBL" id="KQ971354">
    <property type="protein sequence ID" value="EFA06068.1"/>
    <property type="molecule type" value="Genomic_DNA"/>
</dbReference>
<dbReference type="HOGENOM" id="CLU_066245_2_1_1"/>
<dbReference type="eggNOG" id="KOG3093">
    <property type="taxonomic scope" value="Eukaryota"/>
</dbReference>
<accession>D6WQI7</accession>
<protein>
    <recommendedName>
        <fullName evidence="5 7">5-formyltetrahydrofolate cyclo-ligase</fullName>
        <ecNumber evidence="5 7">6.3.3.2</ecNumber>
    </recommendedName>
</protein>
<keyword evidence="2 6" id="KW-0547">Nucleotide-binding</keyword>
<evidence type="ECO:0000256" key="5">
    <source>
        <dbReference type="ARBA" id="ARBA00038966"/>
    </source>
</evidence>
<proteinExistence type="inferred from homology"/>
<dbReference type="FunFam" id="3.40.50.10420:FF:000007">
    <property type="entry name" value="5-formyltetrahydrofolate cyclo-ligase"/>
    <property type="match status" value="1"/>
</dbReference>
<sequence length="195" mass="22120">MVTKATTKEAVRREISERLKHLTSEEKQTQSKIVFEKLLNLPSFQKSKRVSTYLSIDNEIDTEPIVRKIFETGKECFVPRYSKAGMEMVKIHSYQDWETLPVTSWGIKQPGLKEQREDALKTGGLDFVVVPGVGFTAKGLRLGHGGGYYDRYMADLRKNQDVPPALVGLAFKEQICDDLPVTELDVQIDLVLFPE</sequence>